<protein>
    <submittedName>
        <fullName evidence="3">Alpha/beta hydrolase family protein</fullName>
    </submittedName>
</protein>
<reference evidence="4" key="1">
    <citation type="submission" date="2016-10" db="EMBL/GenBank/DDBJ databases">
        <authorList>
            <person name="Varghese N."/>
            <person name="Submissions S."/>
        </authorList>
    </citation>
    <scope>NUCLEOTIDE SEQUENCE [LARGE SCALE GENOMIC DNA]</scope>
    <source>
        <strain evidence="4">DSM 44232</strain>
    </source>
</reference>
<feature type="region of interest" description="Disordered" evidence="1">
    <location>
        <begin position="1"/>
        <end position="21"/>
    </location>
</feature>
<accession>A0A1I6FET4</accession>
<dbReference type="AlphaFoldDB" id="A0A1I6FET4"/>
<proteinExistence type="predicted"/>
<dbReference type="Pfam" id="PF00561">
    <property type="entry name" value="Abhydrolase_1"/>
    <property type="match status" value="1"/>
</dbReference>
<organism evidence="3 4">
    <name type="scientific">Lentzea waywayandensis</name>
    <dbReference type="NCBI Taxonomy" id="84724"/>
    <lineage>
        <taxon>Bacteria</taxon>
        <taxon>Bacillati</taxon>
        <taxon>Actinomycetota</taxon>
        <taxon>Actinomycetes</taxon>
        <taxon>Pseudonocardiales</taxon>
        <taxon>Pseudonocardiaceae</taxon>
        <taxon>Lentzea</taxon>
    </lineage>
</organism>
<dbReference type="InterPro" id="IPR029058">
    <property type="entry name" value="AB_hydrolase_fold"/>
</dbReference>
<dbReference type="Gene3D" id="3.40.50.1820">
    <property type="entry name" value="alpha/beta hydrolase"/>
    <property type="match status" value="1"/>
</dbReference>
<dbReference type="GO" id="GO:0016787">
    <property type="term" value="F:hydrolase activity"/>
    <property type="evidence" value="ECO:0007669"/>
    <property type="project" value="UniProtKB-KW"/>
</dbReference>
<dbReference type="EMBL" id="FOYL01000014">
    <property type="protein sequence ID" value="SFR28443.1"/>
    <property type="molecule type" value="Genomic_DNA"/>
</dbReference>
<keyword evidence="4" id="KW-1185">Reference proteome</keyword>
<dbReference type="Proteomes" id="UP000198583">
    <property type="component" value="Unassembled WGS sequence"/>
</dbReference>
<dbReference type="SUPFAM" id="SSF53474">
    <property type="entry name" value="alpha/beta-Hydrolases"/>
    <property type="match status" value="1"/>
</dbReference>
<evidence type="ECO:0000313" key="3">
    <source>
        <dbReference type="EMBL" id="SFR28443.1"/>
    </source>
</evidence>
<evidence type="ECO:0000256" key="1">
    <source>
        <dbReference type="SAM" id="MobiDB-lite"/>
    </source>
</evidence>
<gene>
    <name evidence="3" type="ORF">SAMN04488564_1144</name>
</gene>
<keyword evidence="3" id="KW-0378">Hydrolase</keyword>
<feature type="domain" description="AB hydrolase-1" evidence="2">
    <location>
        <begin position="84"/>
        <end position="183"/>
    </location>
</feature>
<evidence type="ECO:0000259" key="2">
    <source>
        <dbReference type="Pfam" id="PF00561"/>
    </source>
</evidence>
<name>A0A1I6FET4_9PSEU</name>
<sequence length="294" mass="31360">MDSLGNAAQGAGSGLSTCGEAPMSAVPSDEVYEVPVASPLHLVRGSAPGLFWYLTEPTRCALDVSEFVATRSMLRGAPSGDGHPVLVFPGLGAADSSTVMLRRFLSGLGYQVNPWGLGRNIGPTRKAVDGMHALVKKVSDAHGGPVTIVGWSLGGIFAREMARDHPHRVRQVITMGSPYNMSDPVQSRAMPAFALFSRLHIPKDEFPPLESTRPPIPVPATSIYSKTDGIVSWESCVEEPGQRRENVQVSSSHLGYGFNSSVLWVVADRLAQAEGTWAPFAAPPGMARLYPRAA</sequence>
<dbReference type="InterPro" id="IPR000073">
    <property type="entry name" value="AB_hydrolase_1"/>
</dbReference>
<dbReference type="STRING" id="84724.SAMN04488564_1144"/>
<evidence type="ECO:0000313" key="4">
    <source>
        <dbReference type="Proteomes" id="UP000198583"/>
    </source>
</evidence>